<evidence type="ECO:0000313" key="3">
    <source>
        <dbReference type="Proteomes" id="UP001279734"/>
    </source>
</evidence>
<sequence length="219" mass="24010">MAQESRKMGSSCFGCSFSPSVKLLFFTIPLILVSGLFSSLSPKASENRVFFSYPFSSSSSSSYSKFSSSANGTAIAVIEGRVKAITEDPVSVSRAAESSIAVNRSSEDTVSLNRSSEDTVSVNRSSSPLIAQEVAPAREPAPVKNKEALKNITLDMSRALNDSHNVKLERVVTTGLDRLESELQRARAMIKKARHWNRSHDPDYVPTGPMYWNANLFHR</sequence>
<organism evidence="2 3">
    <name type="scientific">Nepenthes gracilis</name>
    <name type="common">Slender pitcher plant</name>
    <dbReference type="NCBI Taxonomy" id="150966"/>
    <lineage>
        <taxon>Eukaryota</taxon>
        <taxon>Viridiplantae</taxon>
        <taxon>Streptophyta</taxon>
        <taxon>Embryophyta</taxon>
        <taxon>Tracheophyta</taxon>
        <taxon>Spermatophyta</taxon>
        <taxon>Magnoliopsida</taxon>
        <taxon>eudicotyledons</taxon>
        <taxon>Gunneridae</taxon>
        <taxon>Pentapetalae</taxon>
        <taxon>Caryophyllales</taxon>
        <taxon>Nepenthaceae</taxon>
        <taxon>Nepenthes</taxon>
    </lineage>
</organism>
<evidence type="ECO:0000256" key="1">
    <source>
        <dbReference type="SAM" id="Phobius"/>
    </source>
</evidence>
<keyword evidence="1" id="KW-0812">Transmembrane</keyword>
<dbReference type="Proteomes" id="UP001279734">
    <property type="component" value="Unassembled WGS sequence"/>
</dbReference>
<evidence type="ECO:0000313" key="2">
    <source>
        <dbReference type="EMBL" id="GMH09886.1"/>
    </source>
</evidence>
<dbReference type="AlphaFoldDB" id="A0AAD3XMM4"/>
<keyword evidence="1" id="KW-0472">Membrane</keyword>
<gene>
    <name evidence="2" type="ORF">Nepgr_011727</name>
</gene>
<comment type="caution">
    <text evidence="2">The sequence shown here is derived from an EMBL/GenBank/DDBJ whole genome shotgun (WGS) entry which is preliminary data.</text>
</comment>
<proteinExistence type="predicted"/>
<dbReference type="EMBL" id="BSYO01000009">
    <property type="protein sequence ID" value="GMH09886.1"/>
    <property type="molecule type" value="Genomic_DNA"/>
</dbReference>
<name>A0AAD3XMM4_NEPGR</name>
<keyword evidence="3" id="KW-1185">Reference proteome</keyword>
<keyword evidence="1" id="KW-1133">Transmembrane helix</keyword>
<accession>A0AAD3XMM4</accession>
<feature type="transmembrane region" description="Helical" evidence="1">
    <location>
        <begin position="21"/>
        <end position="40"/>
    </location>
</feature>
<protein>
    <submittedName>
        <fullName evidence="2">Uncharacterized protein</fullName>
    </submittedName>
</protein>
<reference evidence="2" key="1">
    <citation type="submission" date="2023-05" db="EMBL/GenBank/DDBJ databases">
        <title>Nepenthes gracilis genome sequencing.</title>
        <authorList>
            <person name="Fukushima K."/>
        </authorList>
    </citation>
    <scope>NUCLEOTIDE SEQUENCE</scope>
    <source>
        <strain evidence="2">SING2019-196</strain>
    </source>
</reference>